<evidence type="ECO:0000313" key="3">
    <source>
        <dbReference type="Proteomes" id="UP000265520"/>
    </source>
</evidence>
<dbReference type="EMBL" id="LXQA010002257">
    <property type="protein sequence ID" value="MCH81403.1"/>
    <property type="molecule type" value="Genomic_DNA"/>
</dbReference>
<gene>
    <name evidence="2" type="ORF">A2U01_0002190</name>
</gene>
<evidence type="ECO:0000256" key="1">
    <source>
        <dbReference type="SAM" id="MobiDB-lite"/>
    </source>
</evidence>
<keyword evidence="3" id="KW-1185">Reference proteome</keyword>
<comment type="caution">
    <text evidence="2">The sequence shown here is derived from an EMBL/GenBank/DDBJ whole genome shotgun (WGS) entry which is preliminary data.</text>
</comment>
<feature type="region of interest" description="Disordered" evidence="1">
    <location>
        <begin position="104"/>
        <end position="128"/>
    </location>
</feature>
<proteinExistence type="predicted"/>
<feature type="non-terminal residue" evidence="2">
    <location>
        <position position="1"/>
    </location>
</feature>
<name>A0A392M2Z1_9FABA</name>
<reference evidence="2 3" key="1">
    <citation type="journal article" date="2018" name="Front. Plant Sci.">
        <title>Red Clover (Trifolium pratense) and Zigzag Clover (T. medium) - A Picture of Genomic Similarities and Differences.</title>
        <authorList>
            <person name="Dluhosova J."/>
            <person name="Istvanek J."/>
            <person name="Nedelnik J."/>
            <person name="Repkova J."/>
        </authorList>
    </citation>
    <scope>NUCLEOTIDE SEQUENCE [LARGE SCALE GENOMIC DNA]</scope>
    <source>
        <strain evidence="3">cv. 10/8</strain>
        <tissue evidence="2">Leaf</tissue>
    </source>
</reference>
<sequence>GLDIKCTRISVLYCDNQSAVHIASNSVFHARTKHLEIDCHFARDKVQQGVFKLLPISTKSQPTDFFTKALPPKSSNSFISKLSMLNIYHTLACGRELNMENQVDDAKEAQDNKEEDSLLKEQVNEDLV</sequence>
<evidence type="ECO:0000313" key="2">
    <source>
        <dbReference type="EMBL" id="MCH81403.1"/>
    </source>
</evidence>
<dbReference type="CDD" id="cd09272">
    <property type="entry name" value="RNase_HI_RT_Ty1"/>
    <property type="match status" value="1"/>
</dbReference>
<organism evidence="2 3">
    <name type="scientific">Trifolium medium</name>
    <dbReference type="NCBI Taxonomy" id="97028"/>
    <lineage>
        <taxon>Eukaryota</taxon>
        <taxon>Viridiplantae</taxon>
        <taxon>Streptophyta</taxon>
        <taxon>Embryophyta</taxon>
        <taxon>Tracheophyta</taxon>
        <taxon>Spermatophyta</taxon>
        <taxon>Magnoliopsida</taxon>
        <taxon>eudicotyledons</taxon>
        <taxon>Gunneridae</taxon>
        <taxon>Pentapetalae</taxon>
        <taxon>rosids</taxon>
        <taxon>fabids</taxon>
        <taxon>Fabales</taxon>
        <taxon>Fabaceae</taxon>
        <taxon>Papilionoideae</taxon>
        <taxon>50 kb inversion clade</taxon>
        <taxon>NPAAA clade</taxon>
        <taxon>Hologalegina</taxon>
        <taxon>IRL clade</taxon>
        <taxon>Trifolieae</taxon>
        <taxon>Trifolium</taxon>
    </lineage>
</organism>
<protein>
    <submittedName>
        <fullName evidence="2">Copia protein</fullName>
    </submittedName>
</protein>
<accession>A0A392M2Z1</accession>
<dbReference type="Proteomes" id="UP000265520">
    <property type="component" value="Unassembled WGS sequence"/>
</dbReference>
<dbReference type="AlphaFoldDB" id="A0A392M2Z1"/>